<sequence>MLLPDNIHPEATVYFNGAVVLRAAQRSPIQPVFGLYQAVQADRSISLPMFLLCLDWLFLLNLIRLTPQGDVELCS</sequence>
<dbReference type="Pfam" id="PF20293">
    <property type="entry name" value="MC6"/>
    <property type="match status" value="1"/>
</dbReference>
<dbReference type="EMBL" id="CP001032">
    <property type="protein sequence ID" value="ACB77636.1"/>
    <property type="molecule type" value="Genomic_DNA"/>
</dbReference>
<gene>
    <name evidence="1" type="ordered locus">Oter_4365</name>
</gene>
<name>B1ZRI6_OPITP</name>
<dbReference type="KEGG" id="ote:Oter_4365"/>
<dbReference type="RefSeq" id="WP_012377156.1">
    <property type="nucleotide sequence ID" value="NC_010571.1"/>
</dbReference>
<protein>
    <submittedName>
        <fullName evidence="1">Uncharacterized protein</fullName>
    </submittedName>
</protein>
<accession>B1ZRI6</accession>
<dbReference type="STRING" id="452637.Oter_4365"/>
<dbReference type="Proteomes" id="UP000007013">
    <property type="component" value="Chromosome"/>
</dbReference>
<dbReference type="HOGENOM" id="CLU_183600_0_1_0"/>
<reference evidence="1 2" key="1">
    <citation type="journal article" date="2011" name="J. Bacteriol.">
        <title>Genome sequence of the verrucomicrobium Opitutus terrae PB90-1, an abundant inhabitant of rice paddy soil ecosystems.</title>
        <authorList>
            <person name="van Passel M.W."/>
            <person name="Kant R."/>
            <person name="Palva A."/>
            <person name="Copeland A."/>
            <person name="Lucas S."/>
            <person name="Lapidus A."/>
            <person name="Glavina del Rio T."/>
            <person name="Pitluck S."/>
            <person name="Goltsman E."/>
            <person name="Clum A."/>
            <person name="Sun H."/>
            <person name="Schmutz J."/>
            <person name="Larimer F.W."/>
            <person name="Land M.L."/>
            <person name="Hauser L."/>
            <person name="Kyrpides N."/>
            <person name="Mikhailova N."/>
            <person name="Richardson P.P."/>
            <person name="Janssen P.H."/>
            <person name="de Vos W.M."/>
            <person name="Smidt H."/>
        </authorList>
    </citation>
    <scope>NUCLEOTIDE SEQUENCE [LARGE SCALE GENOMIC DNA]</scope>
    <source>
        <strain evidence="2">DSM 11246 / JCM 15787 / PB90-1</strain>
    </source>
</reference>
<proteinExistence type="predicted"/>
<organism evidence="1 2">
    <name type="scientific">Opitutus terrae (strain DSM 11246 / JCM 15787 / PB90-1)</name>
    <dbReference type="NCBI Taxonomy" id="452637"/>
    <lineage>
        <taxon>Bacteria</taxon>
        <taxon>Pseudomonadati</taxon>
        <taxon>Verrucomicrobiota</taxon>
        <taxon>Opitutia</taxon>
        <taxon>Opitutales</taxon>
        <taxon>Opitutaceae</taxon>
        <taxon>Opitutus</taxon>
    </lineage>
</organism>
<evidence type="ECO:0000313" key="2">
    <source>
        <dbReference type="Proteomes" id="UP000007013"/>
    </source>
</evidence>
<dbReference type="eggNOG" id="ENOG5032YMM">
    <property type="taxonomic scope" value="Bacteria"/>
</dbReference>
<keyword evidence="2" id="KW-1185">Reference proteome</keyword>
<dbReference type="AlphaFoldDB" id="B1ZRI6"/>
<evidence type="ECO:0000313" key="1">
    <source>
        <dbReference type="EMBL" id="ACB77636.1"/>
    </source>
</evidence>
<dbReference type="InterPro" id="IPR046897">
    <property type="entry name" value="ABC-3C_MC6"/>
</dbReference>
<dbReference type="OrthoDB" id="6636604at2"/>